<evidence type="ECO:0000256" key="7">
    <source>
        <dbReference type="SAM" id="SignalP"/>
    </source>
</evidence>
<dbReference type="PANTHER" id="PTHR37823">
    <property type="entry name" value="CYTOCHROME C-553-LIKE"/>
    <property type="match status" value="1"/>
</dbReference>
<keyword evidence="3 6" id="KW-0479">Metal-binding</keyword>
<feature type="signal peptide" evidence="7">
    <location>
        <begin position="1"/>
        <end position="25"/>
    </location>
</feature>
<evidence type="ECO:0000313" key="9">
    <source>
        <dbReference type="EMBL" id="TVY03256.1"/>
    </source>
</evidence>
<name>A0A559JTP7_9BACL</name>
<evidence type="ECO:0000256" key="5">
    <source>
        <dbReference type="ARBA" id="ARBA00023004"/>
    </source>
</evidence>
<dbReference type="GO" id="GO:0009055">
    <property type="term" value="F:electron transfer activity"/>
    <property type="evidence" value="ECO:0007669"/>
    <property type="project" value="InterPro"/>
</dbReference>
<accession>A0A559JTP7</accession>
<keyword evidence="5 6" id="KW-0408">Iron</keyword>
<dbReference type="GO" id="GO:0020037">
    <property type="term" value="F:heme binding"/>
    <property type="evidence" value="ECO:0007669"/>
    <property type="project" value="InterPro"/>
</dbReference>
<dbReference type="PANTHER" id="PTHR37823:SF4">
    <property type="entry name" value="MENAQUINOL-CYTOCHROME C REDUCTASE CYTOCHROME B_C SUBUNIT"/>
    <property type="match status" value="1"/>
</dbReference>
<dbReference type="EMBL" id="VNJJ01000002">
    <property type="protein sequence ID" value="TVY03256.1"/>
    <property type="molecule type" value="Genomic_DNA"/>
</dbReference>
<evidence type="ECO:0000256" key="2">
    <source>
        <dbReference type="ARBA" id="ARBA00022617"/>
    </source>
</evidence>
<keyword evidence="7" id="KW-0732">Signal</keyword>
<evidence type="ECO:0000256" key="6">
    <source>
        <dbReference type="PROSITE-ProRule" id="PRU00433"/>
    </source>
</evidence>
<dbReference type="GO" id="GO:0005506">
    <property type="term" value="F:iron ion binding"/>
    <property type="evidence" value="ECO:0007669"/>
    <property type="project" value="InterPro"/>
</dbReference>
<organism evidence="9 10">
    <name type="scientific">Cohnella terricola</name>
    <dbReference type="NCBI Taxonomy" id="1289167"/>
    <lineage>
        <taxon>Bacteria</taxon>
        <taxon>Bacillati</taxon>
        <taxon>Bacillota</taxon>
        <taxon>Bacilli</taxon>
        <taxon>Bacillales</taxon>
        <taxon>Paenibacillaceae</taxon>
        <taxon>Cohnella</taxon>
    </lineage>
</organism>
<dbReference type="Proteomes" id="UP000316330">
    <property type="component" value="Unassembled WGS sequence"/>
</dbReference>
<dbReference type="AlphaFoldDB" id="A0A559JTP7"/>
<keyword evidence="2 6" id="KW-0349">Heme</keyword>
<evidence type="ECO:0000256" key="4">
    <source>
        <dbReference type="ARBA" id="ARBA00022982"/>
    </source>
</evidence>
<comment type="caution">
    <text evidence="9">The sequence shown here is derived from an EMBL/GenBank/DDBJ whole genome shotgun (WGS) entry which is preliminary data.</text>
</comment>
<dbReference type="InterPro" id="IPR008168">
    <property type="entry name" value="Cyt_C_IC"/>
</dbReference>
<keyword evidence="4" id="KW-0249">Electron transport</keyword>
<sequence>MSIGTVKRSVAGLLLIAALSGCGQASDARPSVSAEDREQAESLYRANCIACHGAELQGIVGPDLRRAGSELSAAQIVGRIEKGGGGMPAFRTRLTEDEIQVLADWLAGHK</sequence>
<evidence type="ECO:0000256" key="1">
    <source>
        <dbReference type="ARBA" id="ARBA00022448"/>
    </source>
</evidence>
<dbReference type="InterPro" id="IPR036909">
    <property type="entry name" value="Cyt_c-like_dom_sf"/>
</dbReference>
<proteinExistence type="predicted"/>
<keyword evidence="10" id="KW-1185">Reference proteome</keyword>
<dbReference type="OrthoDB" id="7933886at2"/>
<evidence type="ECO:0000256" key="3">
    <source>
        <dbReference type="ARBA" id="ARBA00022723"/>
    </source>
</evidence>
<dbReference type="SUPFAM" id="SSF46626">
    <property type="entry name" value="Cytochrome c"/>
    <property type="match status" value="1"/>
</dbReference>
<dbReference type="Gene3D" id="1.10.760.10">
    <property type="entry name" value="Cytochrome c-like domain"/>
    <property type="match status" value="1"/>
</dbReference>
<dbReference type="PROSITE" id="PS51257">
    <property type="entry name" value="PROKAR_LIPOPROTEIN"/>
    <property type="match status" value="1"/>
</dbReference>
<dbReference type="InterPro" id="IPR051811">
    <property type="entry name" value="Cytochrome_c550/c551-like"/>
</dbReference>
<feature type="chain" id="PRO_5038906954" evidence="7">
    <location>
        <begin position="26"/>
        <end position="110"/>
    </location>
</feature>
<dbReference type="InterPro" id="IPR009056">
    <property type="entry name" value="Cyt_c-like_dom"/>
</dbReference>
<dbReference type="PROSITE" id="PS51007">
    <property type="entry name" value="CYTC"/>
    <property type="match status" value="1"/>
</dbReference>
<evidence type="ECO:0000259" key="8">
    <source>
        <dbReference type="PROSITE" id="PS51007"/>
    </source>
</evidence>
<evidence type="ECO:0000313" key="10">
    <source>
        <dbReference type="Proteomes" id="UP000316330"/>
    </source>
</evidence>
<dbReference type="PRINTS" id="PR00605">
    <property type="entry name" value="CYTCHROMECIC"/>
</dbReference>
<protein>
    <submittedName>
        <fullName evidence="9">Cytochrome c</fullName>
    </submittedName>
</protein>
<reference evidence="9 10" key="1">
    <citation type="submission" date="2019-07" db="EMBL/GenBank/DDBJ databases">
        <authorList>
            <person name="Kim J."/>
        </authorList>
    </citation>
    <scope>NUCLEOTIDE SEQUENCE [LARGE SCALE GENOMIC DNA]</scope>
    <source>
        <strain evidence="9 10">G13</strain>
    </source>
</reference>
<feature type="domain" description="Cytochrome c" evidence="8">
    <location>
        <begin position="35"/>
        <end position="110"/>
    </location>
</feature>
<dbReference type="Pfam" id="PF13442">
    <property type="entry name" value="Cytochrome_CBB3"/>
    <property type="match status" value="1"/>
</dbReference>
<gene>
    <name evidence="9" type="ORF">FPZ45_05105</name>
</gene>
<keyword evidence="1" id="KW-0813">Transport</keyword>